<sequence length="89" mass="10291">MGGPNLEIFKFSLYLFVPIAALIHFGDPEWYKTVVVPYRDKLFPALDRTNQRIPTDQSGVREELARIKAERLLKRAQREAGDSKKSEEQ</sequence>
<dbReference type="HOGENOM" id="CLU_156745_1_1_1"/>
<dbReference type="GO" id="GO:0005743">
    <property type="term" value="C:mitochondrial inner membrane"/>
    <property type="evidence" value="ECO:0007669"/>
    <property type="project" value="TreeGrafter"/>
</dbReference>
<evidence type="ECO:0000256" key="7">
    <source>
        <dbReference type="ARBA" id="ARBA00023136"/>
    </source>
</evidence>
<organism evidence="10 11">
    <name type="scientific">Galerina marginata (strain CBS 339.88)</name>
    <dbReference type="NCBI Taxonomy" id="685588"/>
    <lineage>
        <taxon>Eukaryota</taxon>
        <taxon>Fungi</taxon>
        <taxon>Dikarya</taxon>
        <taxon>Basidiomycota</taxon>
        <taxon>Agaricomycotina</taxon>
        <taxon>Agaricomycetes</taxon>
        <taxon>Agaricomycetidae</taxon>
        <taxon>Agaricales</taxon>
        <taxon>Agaricineae</taxon>
        <taxon>Strophariaceae</taxon>
        <taxon>Galerina</taxon>
    </lineage>
</organism>
<gene>
    <name evidence="10" type="ORF">GALMADRAFT_71982</name>
</gene>
<dbReference type="InterPro" id="IPR018625">
    <property type="entry name" value="Pet100"/>
</dbReference>
<evidence type="ECO:0000256" key="2">
    <source>
        <dbReference type="ARBA" id="ARBA00004325"/>
    </source>
</evidence>
<comment type="subcellular location">
    <subcellularLocation>
        <location evidence="1">Membrane</location>
        <topology evidence="1">Single-pass membrane protein</topology>
    </subcellularLocation>
    <subcellularLocation>
        <location evidence="2">Mitochondrion membrane</location>
    </subcellularLocation>
</comment>
<name>A0A067STX6_GALM3</name>
<dbReference type="Pfam" id="PF09803">
    <property type="entry name" value="Pet100"/>
    <property type="match status" value="1"/>
</dbReference>
<evidence type="ECO:0000256" key="4">
    <source>
        <dbReference type="ARBA" id="ARBA00022946"/>
    </source>
</evidence>
<dbReference type="GO" id="GO:0033617">
    <property type="term" value="P:mitochondrial respiratory chain complex IV assembly"/>
    <property type="evidence" value="ECO:0007669"/>
    <property type="project" value="InterPro"/>
</dbReference>
<dbReference type="OrthoDB" id="18175at2759"/>
<keyword evidence="7" id="KW-0472">Membrane</keyword>
<dbReference type="Proteomes" id="UP000027222">
    <property type="component" value="Unassembled WGS sequence"/>
</dbReference>
<evidence type="ECO:0000256" key="5">
    <source>
        <dbReference type="ARBA" id="ARBA00022989"/>
    </source>
</evidence>
<evidence type="ECO:0000256" key="3">
    <source>
        <dbReference type="ARBA" id="ARBA00022692"/>
    </source>
</evidence>
<evidence type="ECO:0000256" key="1">
    <source>
        <dbReference type="ARBA" id="ARBA00004167"/>
    </source>
</evidence>
<dbReference type="GO" id="GO:0051082">
    <property type="term" value="F:unfolded protein binding"/>
    <property type="evidence" value="ECO:0007669"/>
    <property type="project" value="TreeGrafter"/>
</dbReference>
<keyword evidence="3" id="KW-0812">Transmembrane</keyword>
<keyword evidence="4" id="KW-0809">Transit peptide</keyword>
<evidence type="ECO:0000256" key="8">
    <source>
        <dbReference type="ARBA" id="ARBA00038077"/>
    </source>
</evidence>
<protein>
    <recommendedName>
        <fullName evidence="12">Protein PET100, mitochondrial</fullName>
    </recommendedName>
</protein>
<dbReference type="AlphaFoldDB" id="A0A067STX6"/>
<keyword evidence="11" id="KW-1185">Reference proteome</keyword>
<evidence type="ECO:0008006" key="12">
    <source>
        <dbReference type="Google" id="ProtNLM"/>
    </source>
</evidence>
<reference evidence="11" key="1">
    <citation type="journal article" date="2014" name="Proc. Natl. Acad. Sci. U.S.A.">
        <title>Extensive sampling of basidiomycete genomes demonstrates inadequacy of the white-rot/brown-rot paradigm for wood decay fungi.</title>
        <authorList>
            <person name="Riley R."/>
            <person name="Salamov A.A."/>
            <person name="Brown D.W."/>
            <person name="Nagy L.G."/>
            <person name="Floudas D."/>
            <person name="Held B.W."/>
            <person name="Levasseur A."/>
            <person name="Lombard V."/>
            <person name="Morin E."/>
            <person name="Otillar R."/>
            <person name="Lindquist E.A."/>
            <person name="Sun H."/>
            <person name="LaButti K.M."/>
            <person name="Schmutz J."/>
            <person name="Jabbour D."/>
            <person name="Luo H."/>
            <person name="Baker S.E."/>
            <person name="Pisabarro A.G."/>
            <person name="Walton J.D."/>
            <person name="Blanchette R.A."/>
            <person name="Henrissat B."/>
            <person name="Martin F."/>
            <person name="Cullen D."/>
            <person name="Hibbett D.S."/>
            <person name="Grigoriev I.V."/>
        </authorList>
    </citation>
    <scope>NUCLEOTIDE SEQUENCE [LARGE SCALE GENOMIC DNA]</scope>
    <source>
        <strain evidence="11">CBS 339.88</strain>
    </source>
</reference>
<evidence type="ECO:0000256" key="9">
    <source>
        <dbReference type="SAM" id="SignalP"/>
    </source>
</evidence>
<evidence type="ECO:0000313" key="10">
    <source>
        <dbReference type="EMBL" id="KDR73477.1"/>
    </source>
</evidence>
<proteinExistence type="inferred from homology"/>
<keyword evidence="5" id="KW-1133">Transmembrane helix</keyword>
<keyword evidence="6" id="KW-0496">Mitochondrion</keyword>
<keyword evidence="9" id="KW-0732">Signal</keyword>
<dbReference type="PANTHER" id="PTHR33968:SF1">
    <property type="entry name" value="PROTEIN PET100 HOMOLOG, MITOCHONDRIAL"/>
    <property type="match status" value="1"/>
</dbReference>
<evidence type="ECO:0000313" key="11">
    <source>
        <dbReference type="Proteomes" id="UP000027222"/>
    </source>
</evidence>
<dbReference type="PANTHER" id="PTHR33968">
    <property type="entry name" value="PROTEIN PET100 HOMOLOG, MITOCHONDRIAL"/>
    <property type="match status" value="1"/>
</dbReference>
<accession>A0A067STX6</accession>
<comment type="similarity">
    <text evidence="8">Belongs to the PET100 family.</text>
</comment>
<feature type="signal peptide" evidence="9">
    <location>
        <begin position="1"/>
        <end position="21"/>
    </location>
</feature>
<dbReference type="EMBL" id="KL142385">
    <property type="protein sequence ID" value="KDR73477.1"/>
    <property type="molecule type" value="Genomic_DNA"/>
</dbReference>
<evidence type="ECO:0000256" key="6">
    <source>
        <dbReference type="ARBA" id="ARBA00023128"/>
    </source>
</evidence>
<feature type="chain" id="PRO_5001648593" description="Protein PET100, mitochondrial" evidence="9">
    <location>
        <begin position="22"/>
        <end position="89"/>
    </location>
</feature>